<comment type="caution">
    <text evidence="2">The sequence shown here is derived from an EMBL/GenBank/DDBJ whole genome shotgun (WGS) entry which is preliminary data.</text>
</comment>
<evidence type="ECO:0000256" key="1">
    <source>
        <dbReference type="SAM" id="SignalP"/>
    </source>
</evidence>
<dbReference type="EMBL" id="NAAD01000003">
    <property type="protein sequence ID" value="ORJ62380.1"/>
    <property type="molecule type" value="Genomic_DNA"/>
</dbReference>
<proteinExistence type="predicted"/>
<dbReference type="RefSeq" id="WP_085009393.1">
    <property type="nucleotide sequence ID" value="NZ_NAAD01000003.1"/>
</dbReference>
<feature type="chain" id="PRO_5012326359" description="Carboxypeptidase regulatory-like domain-containing protein" evidence="1">
    <location>
        <begin position="20"/>
        <end position="344"/>
    </location>
</feature>
<dbReference type="SUPFAM" id="SSF49478">
    <property type="entry name" value="Cna protein B-type domain"/>
    <property type="match status" value="1"/>
</dbReference>
<dbReference type="STRING" id="1969733.B5V00_03580"/>
<dbReference type="OrthoDB" id="5401722at2"/>
<dbReference type="Proteomes" id="UP000193136">
    <property type="component" value="Unassembled WGS sequence"/>
</dbReference>
<organism evidence="2 3">
    <name type="scientific">Geothermobacter hydrogeniphilus</name>
    <dbReference type="NCBI Taxonomy" id="1969733"/>
    <lineage>
        <taxon>Bacteria</taxon>
        <taxon>Pseudomonadati</taxon>
        <taxon>Thermodesulfobacteriota</taxon>
        <taxon>Desulfuromonadia</taxon>
        <taxon>Desulfuromonadales</taxon>
        <taxon>Geothermobacteraceae</taxon>
        <taxon>Geothermobacter</taxon>
    </lineage>
</organism>
<sequence>MKALLLVLILALLPQAAVAGRVSGRVVADDRPLAGLRVGAYRDLLPGSEPLASTRSDAEGLYHFDLPEGRYAFFAADRDHRLFAFSGRNPVIVGKDDLWLGLQAVPVSAAVVSDYDDEYSAALEGRVLFAGKPLAGAFVYLYLDTAEGLKGQGYRMSPPTGADGSFFFDNLPESSYFVLARQRQNGQQVGPVLTGDRIGFYPGNPVVLRAGKVLKIELATVEKQHSAAASETLLPAGATRISGRVVDAAGQPAAGVHVFAYTNRVIGHQRPAALSSPTGADGRFQVFLPTGGTYYLGAREFYGDSPAPGERFGLYQETADHGLTVATGERVDKLRIVVEPIRLE</sequence>
<name>A0A1X0YAX7_9BACT</name>
<feature type="signal peptide" evidence="1">
    <location>
        <begin position="1"/>
        <end position="19"/>
    </location>
</feature>
<dbReference type="AlphaFoldDB" id="A0A1X0YAX7"/>
<dbReference type="InterPro" id="IPR013784">
    <property type="entry name" value="Carb-bd-like_fold"/>
</dbReference>
<evidence type="ECO:0000313" key="3">
    <source>
        <dbReference type="Proteomes" id="UP000193136"/>
    </source>
</evidence>
<reference evidence="2 3" key="1">
    <citation type="submission" date="2017-03" db="EMBL/GenBank/DDBJ databases">
        <title>Genome sequence of Geothermobacter sp. EPR-M, Deep-Sea Iron Reducer.</title>
        <authorList>
            <person name="Tully B."/>
            <person name="Savalia P."/>
            <person name="Abuyen K."/>
            <person name="Baughan C."/>
            <person name="Romero E."/>
            <person name="Ronkowski C."/>
            <person name="Torres B."/>
            <person name="Tremblay J."/>
            <person name="Trujillo A."/>
            <person name="Tyler M."/>
            <person name="Perez-Rodriguez I."/>
            <person name="Amend J."/>
        </authorList>
    </citation>
    <scope>NUCLEOTIDE SEQUENCE [LARGE SCALE GENOMIC DNA]</scope>
    <source>
        <strain evidence="2 3">EPR-M</strain>
    </source>
</reference>
<evidence type="ECO:0000313" key="2">
    <source>
        <dbReference type="EMBL" id="ORJ62380.1"/>
    </source>
</evidence>
<gene>
    <name evidence="2" type="ORF">B5V00_03580</name>
</gene>
<dbReference type="SUPFAM" id="SSF49452">
    <property type="entry name" value="Starch-binding domain-like"/>
    <property type="match status" value="1"/>
</dbReference>
<dbReference type="GO" id="GO:0030246">
    <property type="term" value="F:carbohydrate binding"/>
    <property type="evidence" value="ECO:0007669"/>
    <property type="project" value="InterPro"/>
</dbReference>
<keyword evidence="3" id="KW-1185">Reference proteome</keyword>
<evidence type="ECO:0008006" key="4">
    <source>
        <dbReference type="Google" id="ProtNLM"/>
    </source>
</evidence>
<protein>
    <recommendedName>
        <fullName evidence="4">Carboxypeptidase regulatory-like domain-containing protein</fullName>
    </recommendedName>
</protein>
<keyword evidence="1" id="KW-0732">Signal</keyword>
<accession>A0A1X0YAX7</accession>